<dbReference type="PANTHER" id="PTHR43861:SF1">
    <property type="entry name" value="TRANS-ACONITATE 2-METHYLTRANSFERASE"/>
    <property type="match status" value="1"/>
</dbReference>
<evidence type="ECO:0000256" key="1">
    <source>
        <dbReference type="ARBA" id="ARBA00022603"/>
    </source>
</evidence>
<keyword evidence="5" id="KW-1185">Reference proteome</keyword>
<evidence type="ECO:0000259" key="3">
    <source>
        <dbReference type="Pfam" id="PF13649"/>
    </source>
</evidence>
<proteinExistence type="predicted"/>
<dbReference type="SUPFAM" id="SSF53335">
    <property type="entry name" value="S-adenosyl-L-methionine-dependent methyltransferases"/>
    <property type="match status" value="1"/>
</dbReference>
<organism evidence="4 5">
    <name type="scientific">Ramlibacter alkalitolerans</name>
    <dbReference type="NCBI Taxonomy" id="2039631"/>
    <lineage>
        <taxon>Bacteria</taxon>
        <taxon>Pseudomonadati</taxon>
        <taxon>Pseudomonadota</taxon>
        <taxon>Betaproteobacteria</taxon>
        <taxon>Burkholderiales</taxon>
        <taxon>Comamonadaceae</taxon>
        <taxon>Ramlibacter</taxon>
    </lineage>
</organism>
<dbReference type="CDD" id="cd02440">
    <property type="entry name" value="AdoMet_MTases"/>
    <property type="match status" value="1"/>
</dbReference>
<feature type="domain" description="Methyltransferase" evidence="3">
    <location>
        <begin position="41"/>
        <end position="132"/>
    </location>
</feature>
<evidence type="ECO:0000313" key="5">
    <source>
        <dbReference type="Proteomes" id="UP000622707"/>
    </source>
</evidence>
<name>A0ABS1JIR1_9BURK</name>
<dbReference type="Gene3D" id="3.40.50.150">
    <property type="entry name" value="Vaccinia Virus protein VP39"/>
    <property type="match status" value="1"/>
</dbReference>
<protein>
    <submittedName>
        <fullName evidence="4">Class I SAM-dependent methyltransferase</fullName>
    </submittedName>
</protein>
<keyword evidence="2" id="KW-0808">Transferase</keyword>
<dbReference type="GO" id="GO:0008168">
    <property type="term" value="F:methyltransferase activity"/>
    <property type="evidence" value="ECO:0007669"/>
    <property type="project" value="UniProtKB-KW"/>
</dbReference>
<reference evidence="4 5" key="1">
    <citation type="journal article" date="2017" name="Int. J. Syst. Evol. Microbiol.">
        <title>Ramlibacter alkalitolerans sp. nov., alkali-tolerant bacterium isolated from soil of ginseng.</title>
        <authorList>
            <person name="Lee D.H."/>
            <person name="Cha C.J."/>
        </authorList>
    </citation>
    <scope>NUCLEOTIDE SEQUENCE [LARGE SCALE GENOMIC DNA]</scope>
    <source>
        <strain evidence="4 5">KACC 19305</strain>
    </source>
</reference>
<comment type="caution">
    <text evidence="4">The sequence shown here is derived from an EMBL/GenBank/DDBJ whole genome shotgun (WGS) entry which is preliminary data.</text>
</comment>
<evidence type="ECO:0000313" key="4">
    <source>
        <dbReference type="EMBL" id="MBL0424113.1"/>
    </source>
</evidence>
<dbReference type="Pfam" id="PF13649">
    <property type="entry name" value="Methyltransf_25"/>
    <property type="match status" value="1"/>
</dbReference>
<sequence>MHAYYAARAPEYDRIYLKPERQPDLRAIEAWLPTVVAGRSVLELACGTGYWTQFIAPVAARVLAIDAAVETLQIARERTLGGSVDFVTGDAYALPAQAQGFDAAFAGFWFSHVPKSRVAEFLAGLHRALVPGARVVFLDNLYVEGNSTPVCERDAEGNTYQMRTLADGSTHQVLKNFPTEGELREAMRGLAGELRHHAWKYYWALEYTVA</sequence>
<dbReference type="GO" id="GO:0032259">
    <property type="term" value="P:methylation"/>
    <property type="evidence" value="ECO:0007669"/>
    <property type="project" value="UniProtKB-KW"/>
</dbReference>
<dbReference type="RefSeq" id="WP_201687363.1">
    <property type="nucleotide sequence ID" value="NZ_JAEQND010000002.1"/>
</dbReference>
<dbReference type="InterPro" id="IPR029063">
    <property type="entry name" value="SAM-dependent_MTases_sf"/>
</dbReference>
<dbReference type="Proteomes" id="UP000622707">
    <property type="component" value="Unassembled WGS sequence"/>
</dbReference>
<dbReference type="EMBL" id="JAEQND010000002">
    <property type="protein sequence ID" value="MBL0424113.1"/>
    <property type="molecule type" value="Genomic_DNA"/>
</dbReference>
<keyword evidence="1 4" id="KW-0489">Methyltransferase</keyword>
<dbReference type="PANTHER" id="PTHR43861">
    <property type="entry name" value="TRANS-ACONITATE 2-METHYLTRANSFERASE-RELATED"/>
    <property type="match status" value="1"/>
</dbReference>
<gene>
    <name evidence="4" type="ORF">JI746_03250</name>
</gene>
<dbReference type="InterPro" id="IPR041698">
    <property type="entry name" value="Methyltransf_25"/>
</dbReference>
<evidence type="ECO:0000256" key="2">
    <source>
        <dbReference type="ARBA" id="ARBA00022679"/>
    </source>
</evidence>
<accession>A0ABS1JIR1</accession>